<sequence length="177" mass="19839">MLQIEEAAKVRKGKDQAHQELDALKVKVAEANHVMIHVQGMLDNMTRSFHKATSIAQAQGVEWFLGSDAFQNVVAVATINMTIEIYNDVRDKVLRYQPNFLKDELAFTKGKQIDEQGKSLVPLFETAVKVLWTLDEEGASLCLPTILEKGEEFDFSQSFVGWDIGMPNLEGRISSPL</sequence>
<proteinExistence type="predicted"/>
<dbReference type="Proteomes" id="UP001054252">
    <property type="component" value="Unassembled WGS sequence"/>
</dbReference>
<organism evidence="1 2">
    <name type="scientific">Rubroshorea leprosula</name>
    <dbReference type="NCBI Taxonomy" id="152421"/>
    <lineage>
        <taxon>Eukaryota</taxon>
        <taxon>Viridiplantae</taxon>
        <taxon>Streptophyta</taxon>
        <taxon>Embryophyta</taxon>
        <taxon>Tracheophyta</taxon>
        <taxon>Spermatophyta</taxon>
        <taxon>Magnoliopsida</taxon>
        <taxon>eudicotyledons</taxon>
        <taxon>Gunneridae</taxon>
        <taxon>Pentapetalae</taxon>
        <taxon>rosids</taxon>
        <taxon>malvids</taxon>
        <taxon>Malvales</taxon>
        <taxon>Dipterocarpaceae</taxon>
        <taxon>Rubroshorea</taxon>
    </lineage>
</organism>
<reference evidence="1 2" key="1">
    <citation type="journal article" date="2021" name="Commun. Biol.">
        <title>The genome of Shorea leprosula (Dipterocarpaceae) highlights the ecological relevance of drought in aseasonal tropical rainforests.</title>
        <authorList>
            <person name="Ng K.K.S."/>
            <person name="Kobayashi M.J."/>
            <person name="Fawcett J.A."/>
            <person name="Hatakeyama M."/>
            <person name="Paape T."/>
            <person name="Ng C.H."/>
            <person name="Ang C.C."/>
            <person name="Tnah L.H."/>
            <person name="Lee C.T."/>
            <person name="Nishiyama T."/>
            <person name="Sese J."/>
            <person name="O'Brien M.J."/>
            <person name="Copetti D."/>
            <person name="Mohd Noor M.I."/>
            <person name="Ong R.C."/>
            <person name="Putra M."/>
            <person name="Sireger I.Z."/>
            <person name="Indrioko S."/>
            <person name="Kosugi Y."/>
            <person name="Izuno A."/>
            <person name="Isagi Y."/>
            <person name="Lee S.L."/>
            <person name="Shimizu K.K."/>
        </authorList>
    </citation>
    <scope>NUCLEOTIDE SEQUENCE [LARGE SCALE GENOMIC DNA]</scope>
    <source>
        <strain evidence="1">214</strain>
    </source>
</reference>
<keyword evidence="2" id="KW-1185">Reference proteome</keyword>
<comment type="caution">
    <text evidence="1">The sequence shown here is derived from an EMBL/GenBank/DDBJ whole genome shotgun (WGS) entry which is preliminary data.</text>
</comment>
<evidence type="ECO:0000313" key="1">
    <source>
        <dbReference type="EMBL" id="GKU95816.1"/>
    </source>
</evidence>
<name>A0AAV5I8G5_9ROSI</name>
<accession>A0AAV5I8G5</accession>
<dbReference type="AlphaFoldDB" id="A0AAV5I8G5"/>
<protein>
    <submittedName>
        <fullName evidence="1">Uncharacterized protein</fullName>
    </submittedName>
</protein>
<gene>
    <name evidence="1" type="ORF">SLEP1_g9128</name>
</gene>
<dbReference type="EMBL" id="BPVZ01000009">
    <property type="protein sequence ID" value="GKU95816.1"/>
    <property type="molecule type" value="Genomic_DNA"/>
</dbReference>
<evidence type="ECO:0000313" key="2">
    <source>
        <dbReference type="Proteomes" id="UP001054252"/>
    </source>
</evidence>